<feature type="domain" description="SWIRM" evidence="2">
    <location>
        <begin position="276"/>
        <end position="373"/>
    </location>
</feature>
<protein>
    <recommendedName>
        <fullName evidence="2">SWIRM domain-containing protein</fullName>
    </recommendedName>
</protein>
<reference evidence="3 4" key="1">
    <citation type="journal article" date="2015" name="Genome Biol. Evol.">
        <title>Phylogenomic analyses indicate that early fungi evolved digesting cell walls of algal ancestors of land plants.</title>
        <authorList>
            <person name="Chang Y."/>
            <person name="Wang S."/>
            <person name="Sekimoto S."/>
            <person name="Aerts A.L."/>
            <person name="Choi C."/>
            <person name="Clum A."/>
            <person name="LaButti K.M."/>
            <person name="Lindquist E.A."/>
            <person name="Yee Ngan C."/>
            <person name="Ohm R.A."/>
            <person name="Salamov A.A."/>
            <person name="Grigoriev I.V."/>
            <person name="Spatafora J.W."/>
            <person name="Berbee M.L."/>
        </authorList>
    </citation>
    <scope>NUCLEOTIDE SEQUENCE [LARGE SCALE GENOMIC DNA]</scope>
    <source>
        <strain evidence="3 4">JEL478</strain>
    </source>
</reference>
<dbReference type="InterPro" id="IPR036388">
    <property type="entry name" value="WH-like_DNA-bd_sf"/>
</dbReference>
<feature type="compositionally biased region" description="Pro residues" evidence="1">
    <location>
        <begin position="1"/>
        <end position="22"/>
    </location>
</feature>
<dbReference type="PROSITE" id="PS50934">
    <property type="entry name" value="SWIRM"/>
    <property type="match status" value="1"/>
</dbReference>
<dbReference type="Pfam" id="PF04433">
    <property type="entry name" value="SWIRM"/>
    <property type="match status" value="1"/>
</dbReference>
<dbReference type="Proteomes" id="UP000070544">
    <property type="component" value="Unassembled WGS sequence"/>
</dbReference>
<dbReference type="GO" id="GO:0010468">
    <property type="term" value="P:regulation of gene expression"/>
    <property type="evidence" value="ECO:0007669"/>
    <property type="project" value="UniProtKB-ARBA"/>
</dbReference>
<dbReference type="FunFam" id="1.10.10.10:FF:000087">
    <property type="entry name" value="Transcriptional adapter 2"/>
    <property type="match status" value="1"/>
</dbReference>
<dbReference type="InterPro" id="IPR009057">
    <property type="entry name" value="Homeodomain-like_sf"/>
</dbReference>
<dbReference type="AlphaFoldDB" id="A0A139AKH8"/>
<evidence type="ECO:0000313" key="4">
    <source>
        <dbReference type="Proteomes" id="UP000070544"/>
    </source>
</evidence>
<keyword evidence="4" id="KW-1185">Reference proteome</keyword>
<dbReference type="InterPro" id="IPR007526">
    <property type="entry name" value="SWIRM"/>
</dbReference>
<feature type="region of interest" description="Disordered" evidence="1">
    <location>
        <begin position="1"/>
        <end position="24"/>
    </location>
</feature>
<dbReference type="OrthoDB" id="5598695at2759"/>
<evidence type="ECO:0000313" key="3">
    <source>
        <dbReference type="EMBL" id="KXS17276.1"/>
    </source>
</evidence>
<dbReference type="EMBL" id="KQ965748">
    <property type="protein sequence ID" value="KXS17276.1"/>
    <property type="molecule type" value="Genomic_DNA"/>
</dbReference>
<proteinExistence type="predicted"/>
<name>A0A139AKH8_GONPJ</name>
<evidence type="ECO:0000256" key="1">
    <source>
        <dbReference type="SAM" id="MobiDB-lite"/>
    </source>
</evidence>
<feature type="region of interest" description="Disordered" evidence="1">
    <location>
        <begin position="69"/>
        <end position="95"/>
    </location>
</feature>
<organism evidence="3 4">
    <name type="scientific">Gonapodya prolifera (strain JEL478)</name>
    <name type="common">Monoblepharis prolifera</name>
    <dbReference type="NCBI Taxonomy" id="1344416"/>
    <lineage>
        <taxon>Eukaryota</taxon>
        <taxon>Fungi</taxon>
        <taxon>Fungi incertae sedis</taxon>
        <taxon>Chytridiomycota</taxon>
        <taxon>Chytridiomycota incertae sedis</taxon>
        <taxon>Monoblepharidomycetes</taxon>
        <taxon>Monoblepharidales</taxon>
        <taxon>Gonapodyaceae</taxon>
        <taxon>Gonapodya</taxon>
    </lineage>
</organism>
<feature type="region of interest" description="Disordered" evidence="1">
    <location>
        <begin position="109"/>
        <end position="244"/>
    </location>
</feature>
<feature type="compositionally biased region" description="Low complexity" evidence="1">
    <location>
        <begin position="378"/>
        <end position="390"/>
    </location>
</feature>
<accession>A0A139AKH8</accession>
<feature type="compositionally biased region" description="Low complexity" evidence="1">
    <location>
        <begin position="180"/>
        <end position="192"/>
    </location>
</feature>
<sequence length="514" mass="53966">MSPSPDVSPSPSPSRTPTPSPFSFPGVVSIPTDALSLPISTPSYLVKSTPVAISPLSLQTPFSLDAHLSSSYRSRRDSDTRVPSSVSSGYSPADDDILVQDNFVSSLRSLPVPQSTLPPRKRHALSSLSQDSNWTDDESSSGLGAGEPRLSSLRRASSSPPTPATSTLPEISIVPADEPTSSTRAPSSTTSTKKNRPVSKPRRPSLAQSESSVASTASTAGAVPVRTSPSPAPGSHQQLSSGYPGGVTLAPGAYVVKPGESVLGKGRFMDTEGKPAVFWKGQGQPLPPDTPLLHLLTPEEISSCESLRLSPAQYLSVKDSILTAAWRSPDKVFRKGECRQWFKMDVNKIGRIYDWFDDLGWLPWSARASPPPPPLPKAKPATAASTTAADKPPRAPWVPSAGNVSTAARTRCPSPMMWDAPPPATVWIPAPAPVRHMTAVPVPISPADSGFCDSGDASGPSTATGMGKRGFEDAFGWGADVRDSGRGFKIVSRVDTGYGEDVVMEEGVGAGVVA</sequence>
<dbReference type="SUPFAM" id="SSF46689">
    <property type="entry name" value="Homeodomain-like"/>
    <property type="match status" value="1"/>
</dbReference>
<feature type="compositionally biased region" description="Basic residues" evidence="1">
    <location>
        <begin position="193"/>
        <end position="203"/>
    </location>
</feature>
<evidence type="ECO:0000259" key="2">
    <source>
        <dbReference type="PROSITE" id="PS50934"/>
    </source>
</evidence>
<dbReference type="Gene3D" id="1.10.10.10">
    <property type="entry name" value="Winged helix-like DNA-binding domain superfamily/Winged helix DNA-binding domain"/>
    <property type="match status" value="1"/>
</dbReference>
<feature type="region of interest" description="Disordered" evidence="1">
    <location>
        <begin position="370"/>
        <end position="406"/>
    </location>
</feature>
<feature type="compositionally biased region" description="Low complexity" evidence="1">
    <location>
        <begin position="207"/>
        <end position="223"/>
    </location>
</feature>
<gene>
    <name evidence="3" type="ORF">M427DRAFT_266297</name>
</gene>
<feature type="compositionally biased region" description="Low complexity" evidence="1">
    <location>
        <begin position="148"/>
        <end position="169"/>
    </location>
</feature>